<evidence type="ECO:0008006" key="3">
    <source>
        <dbReference type="Google" id="ProtNLM"/>
    </source>
</evidence>
<evidence type="ECO:0000313" key="1">
    <source>
        <dbReference type="EMBL" id="KUK46286.1"/>
    </source>
</evidence>
<gene>
    <name evidence="1" type="ORF">XD73_0838</name>
</gene>
<dbReference type="Proteomes" id="UP000064249">
    <property type="component" value="Unassembled WGS sequence"/>
</dbReference>
<dbReference type="InterPro" id="IPR039968">
    <property type="entry name" value="BcerS-like"/>
</dbReference>
<dbReference type="InterPro" id="IPR016181">
    <property type="entry name" value="Acyl_CoA_acyltransferase"/>
</dbReference>
<comment type="caution">
    <text evidence="1">The sequence shown here is derived from an EMBL/GenBank/DDBJ whole genome shotgun (WGS) entry which is preliminary data.</text>
</comment>
<accession>A0A117LGR6</accession>
<dbReference type="PANTHER" id="PTHR41368">
    <property type="entry name" value="PROTEIN YGHO"/>
    <property type="match status" value="1"/>
</dbReference>
<proteinExistence type="predicted"/>
<dbReference type="AlphaFoldDB" id="A0A117LGR6"/>
<dbReference type="PANTHER" id="PTHR41368:SF1">
    <property type="entry name" value="PROTEIN YGHO"/>
    <property type="match status" value="1"/>
</dbReference>
<evidence type="ECO:0000313" key="2">
    <source>
        <dbReference type="Proteomes" id="UP000064249"/>
    </source>
</evidence>
<dbReference type="EMBL" id="LGFU01000044">
    <property type="protein sequence ID" value="KUK46286.1"/>
    <property type="molecule type" value="Genomic_DNA"/>
</dbReference>
<reference evidence="1 2" key="1">
    <citation type="journal article" date="2015" name="MBio">
        <title>Genome-Resolved Metagenomic Analysis Reveals Roles for Candidate Phyla and Other Microbial Community Members in Biogeochemical Transformations in Oil Reservoirs.</title>
        <authorList>
            <person name="Hu P."/>
            <person name="Tom L."/>
            <person name="Singh A."/>
            <person name="Thomas B.C."/>
            <person name="Baker B.J."/>
            <person name="Piceno Y.M."/>
            <person name="Andersen G.L."/>
            <person name="Banfield J.F."/>
        </authorList>
    </citation>
    <scope>NUCLEOTIDE SEQUENCE [LARGE SCALE GENOMIC DNA]</scope>
    <source>
        <strain evidence="1">46_16</strain>
    </source>
</reference>
<name>A0A117LGR6_9CHLR</name>
<protein>
    <recommendedName>
        <fullName evidence="3">N-acetyltransferase domain-containing protein</fullName>
    </recommendedName>
</protein>
<dbReference type="SUPFAM" id="SSF55729">
    <property type="entry name" value="Acyl-CoA N-acyltransferases (Nat)"/>
    <property type="match status" value="1"/>
</dbReference>
<organism evidence="1 2">
    <name type="scientific">Anaerolinea thermophila</name>
    <dbReference type="NCBI Taxonomy" id="167964"/>
    <lineage>
        <taxon>Bacteria</taxon>
        <taxon>Bacillati</taxon>
        <taxon>Chloroflexota</taxon>
        <taxon>Anaerolineae</taxon>
        <taxon>Anaerolineales</taxon>
        <taxon>Anaerolineaceae</taxon>
        <taxon>Anaerolinea</taxon>
    </lineage>
</organism>
<sequence length="373" mass="43041">MKIKQVTRDDRKAIKQFIDFPFKLYQNTEQWVPPMRSEMKKIFEPAYPFYKYGNAAFILAQNGNGETLGRLAVIDNHRYNDFHKSKTAFFYYFETVDDPDVADALFSWGFNWAESQRLNHILGPKGLMVLDGFGMLVKGFEHQPVFGQSYNPDYYPGFIEALGFKKVKDVFTGRIDRNTDFPEKVLRAAKLVEERLGFWSPRLRTKAELKSVINDFKVLYNNSLAGPAGNPPLTDGDMNAMVSQLLWIADPKLVKLLYKDDKPVGWMLGYPNISNGIKKANGRLFPTGWAKILLESKRTRRFILNGIGIIEDYQRLGGTAILLSEVYNSVMQGSRYDQAELLQLREENINILLEVSNFDIDFHKTHRLYEKFL</sequence>